<keyword evidence="1" id="KW-0812">Transmembrane</keyword>
<evidence type="ECO:0000256" key="1">
    <source>
        <dbReference type="SAM" id="Phobius"/>
    </source>
</evidence>
<accession>A0A443Q9U0</accession>
<evidence type="ECO:0000313" key="2">
    <source>
        <dbReference type="EMBL" id="RWR99783.1"/>
    </source>
</evidence>
<dbReference type="Proteomes" id="UP000288716">
    <property type="component" value="Unassembled WGS sequence"/>
</dbReference>
<name>A0A443Q9U0_9ACAR</name>
<reference evidence="2 3" key="1">
    <citation type="journal article" date="2018" name="Gigascience">
        <title>Genomes of trombidid mites reveal novel predicted allergens and laterally-transferred genes associated with secondary metabolism.</title>
        <authorList>
            <person name="Dong X."/>
            <person name="Chaisiri K."/>
            <person name="Xia D."/>
            <person name="Armstrong S.D."/>
            <person name="Fang Y."/>
            <person name="Donnelly M.J."/>
            <person name="Kadowaki T."/>
            <person name="McGarry J.W."/>
            <person name="Darby A.C."/>
            <person name="Makepeace B.L."/>
        </authorList>
    </citation>
    <scope>NUCLEOTIDE SEQUENCE [LARGE SCALE GENOMIC DNA]</scope>
    <source>
        <strain evidence="2">UoL-UT</strain>
    </source>
</reference>
<proteinExistence type="predicted"/>
<comment type="caution">
    <text evidence="2">The sequence shown here is derived from an EMBL/GenBank/DDBJ whole genome shotgun (WGS) entry which is preliminary data.</text>
</comment>
<protein>
    <submittedName>
        <fullName evidence="2">Uncharacterized protein</fullName>
    </submittedName>
</protein>
<sequence>MKLKIKRRKRDSKRCHTNFNTNNHRKKIFVSLLILQRKLVMFLSFHSLTLK</sequence>
<feature type="transmembrane region" description="Helical" evidence="1">
    <location>
        <begin position="28"/>
        <end position="48"/>
    </location>
</feature>
<keyword evidence="1" id="KW-1133">Transmembrane helix</keyword>
<dbReference type="EMBL" id="NCKV01062138">
    <property type="protein sequence ID" value="RWR99783.1"/>
    <property type="molecule type" value="Genomic_DNA"/>
</dbReference>
<dbReference type="VEuPathDB" id="VectorBase:LDEU014534"/>
<keyword evidence="1" id="KW-0472">Membrane</keyword>
<gene>
    <name evidence="2" type="ORF">B4U80_06615</name>
</gene>
<organism evidence="2 3">
    <name type="scientific">Leptotrombidium deliense</name>
    <dbReference type="NCBI Taxonomy" id="299467"/>
    <lineage>
        <taxon>Eukaryota</taxon>
        <taxon>Metazoa</taxon>
        <taxon>Ecdysozoa</taxon>
        <taxon>Arthropoda</taxon>
        <taxon>Chelicerata</taxon>
        <taxon>Arachnida</taxon>
        <taxon>Acari</taxon>
        <taxon>Acariformes</taxon>
        <taxon>Trombidiformes</taxon>
        <taxon>Prostigmata</taxon>
        <taxon>Anystina</taxon>
        <taxon>Parasitengona</taxon>
        <taxon>Trombiculoidea</taxon>
        <taxon>Trombiculidae</taxon>
        <taxon>Leptotrombidium</taxon>
    </lineage>
</organism>
<keyword evidence="3" id="KW-1185">Reference proteome</keyword>
<dbReference type="AlphaFoldDB" id="A0A443Q9U0"/>
<evidence type="ECO:0000313" key="3">
    <source>
        <dbReference type="Proteomes" id="UP000288716"/>
    </source>
</evidence>